<gene>
    <name evidence="2" type="ORF">QEZ52_02265</name>
</gene>
<dbReference type="PROSITE" id="PS51340">
    <property type="entry name" value="MOSC"/>
    <property type="match status" value="1"/>
</dbReference>
<dbReference type="SUPFAM" id="SSF50800">
    <property type="entry name" value="PK beta-barrel domain-like"/>
    <property type="match status" value="1"/>
</dbReference>
<reference evidence="2 3" key="1">
    <citation type="submission" date="2023-04" db="EMBL/GenBank/DDBJ databases">
        <title>Complete genome sequence of Alisedimentitalea scapharcae.</title>
        <authorList>
            <person name="Rong J.-C."/>
            <person name="Yi M.-L."/>
            <person name="Zhao Q."/>
        </authorList>
    </citation>
    <scope>NUCLEOTIDE SEQUENCE [LARGE SCALE GENOMIC DNA]</scope>
    <source>
        <strain evidence="2 3">KCTC 42119</strain>
    </source>
</reference>
<name>A0ABZ2XX21_9RHOB</name>
<evidence type="ECO:0000313" key="3">
    <source>
        <dbReference type="Proteomes" id="UP001623232"/>
    </source>
</evidence>
<dbReference type="Pfam" id="PF03476">
    <property type="entry name" value="MOSC_N"/>
    <property type="match status" value="1"/>
</dbReference>
<protein>
    <submittedName>
        <fullName evidence="2">MOSC N-terminal beta barrel domain-containing protein</fullName>
    </submittedName>
</protein>
<sequence>MTGSVTQIWRHPIKSHGREALDQIALTAGQTMPGDRLWAVAHELSTADGSEWVPCQNFNRGSKAPRLMAIDARLDDATGRMTLTHPDLPDLTFSPDDEADHARFLDWAGSLIPENRAASARLMRCPRRGWTDTDLLSVTLCNAASHRAVERAIGHPLATQRWRGNLWFDGMAEWQEFDWIDREIQIGDAVLIPRERTERCLATTANPATGERDADTLGTLMSQWGHKDFSVRAEVLRSGTIRIGDQVKVL</sequence>
<dbReference type="InterPro" id="IPR005303">
    <property type="entry name" value="MOCOS_middle"/>
</dbReference>
<dbReference type="Proteomes" id="UP001623232">
    <property type="component" value="Chromosome"/>
</dbReference>
<feature type="domain" description="MOSC" evidence="1">
    <location>
        <begin position="103"/>
        <end position="250"/>
    </location>
</feature>
<evidence type="ECO:0000313" key="2">
    <source>
        <dbReference type="EMBL" id="WZK89399.1"/>
    </source>
</evidence>
<proteinExistence type="predicted"/>
<dbReference type="RefSeq" id="WP_406647648.1">
    <property type="nucleotide sequence ID" value="NZ_CP123584.1"/>
</dbReference>
<organism evidence="2 3">
    <name type="scientific">Aliisedimentitalea scapharcae</name>
    <dbReference type="NCBI Taxonomy" id="1524259"/>
    <lineage>
        <taxon>Bacteria</taxon>
        <taxon>Pseudomonadati</taxon>
        <taxon>Pseudomonadota</taxon>
        <taxon>Alphaproteobacteria</taxon>
        <taxon>Rhodobacterales</taxon>
        <taxon>Roseobacteraceae</taxon>
        <taxon>Aliisedimentitalea</taxon>
    </lineage>
</organism>
<dbReference type="Pfam" id="PF03473">
    <property type="entry name" value="MOSC"/>
    <property type="match status" value="1"/>
</dbReference>
<keyword evidence="3" id="KW-1185">Reference proteome</keyword>
<dbReference type="EMBL" id="CP123584">
    <property type="protein sequence ID" value="WZK89399.1"/>
    <property type="molecule type" value="Genomic_DNA"/>
</dbReference>
<dbReference type="InterPro" id="IPR011037">
    <property type="entry name" value="Pyrv_Knase-like_insert_dom_sf"/>
</dbReference>
<dbReference type="InterPro" id="IPR005302">
    <property type="entry name" value="MoCF_Sase_C"/>
</dbReference>
<accession>A0ABZ2XX21</accession>
<evidence type="ECO:0000259" key="1">
    <source>
        <dbReference type="PROSITE" id="PS51340"/>
    </source>
</evidence>